<evidence type="ECO:0000313" key="3">
    <source>
        <dbReference type="Proteomes" id="UP000269352"/>
    </source>
</evidence>
<proteinExistence type="predicted"/>
<comment type="caution">
    <text evidence="2">The sequence shown here is derived from an EMBL/GenBank/DDBJ whole genome shotgun (WGS) entry which is preliminary data.</text>
</comment>
<organism evidence="2 3">
    <name type="scientific">Termititenax aidoneus</name>
    <dbReference type="NCBI Taxonomy" id="2218524"/>
    <lineage>
        <taxon>Bacteria</taxon>
        <taxon>Bacillati</taxon>
        <taxon>Candidatus Margulisiibacteriota</taxon>
        <taxon>Candidatus Termititenacia</taxon>
        <taxon>Candidatus Termititenacales</taxon>
        <taxon>Candidatus Termititenacaceae</taxon>
        <taxon>Candidatus Termititenax</taxon>
    </lineage>
</organism>
<dbReference type="Proteomes" id="UP000269352">
    <property type="component" value="Unassembled WGS sequence"/>
</dbReference>
<name>A0A388TCD9_TERA1</name>
<gene>
    <name evidence="2" type="ORF">NO1_1260</name>
</gene>
<keyword evidence="1" id="KW-0175">Coiled coil</keyword>
<dbReference type="AlphaFoldDB" id="A0A388TCD9"/>
<evidence type="ECO:0000313" key="2">
    <source>
        <dbReference type="EMBL" id="GBR74018.1"/>
    </source>
</evidence>
<dbReference type="EMBL" id="BGZN01000026">
    <property type="protein sequence ID" value="GBR74018.1"/>
    <property type="molecule type" value="Genomic_DNA"/>
</dbReference>
<evidence type="ECO:0000256" key="1">
    <source>
        <dbReference type="SAM" id="Coils"/>
    </source>
</evidence>
<keyword evidence="3" id="KW-1185">Reference proteome</keyword>
<accession>A0A388TCD9</accession>
<protein>
    <submittedName>
        <fullName evidence="2">Uncharacterized protein</fullName>
    </submittedName>
</protein>
<sequence length="123" mass="12676">MAESQWVATEKGTLTNGLKAGGVTLSNIAKDAYLAIGNVTNIRSELMHEITKVATGESNEKTININAGNTGAGEKKIDISTGAGALVLDDALQELSTLEQAAAQLVAAENKAQKQVHSVTGQG</sequence>
<reference evidence="2 3" key="1">
    <citation type="journal article" date="2019" name="ISME J.">
        <title>Genome analyses of uncultured TG2/ZB3 bacteria in 'Margulisbacteria' specifically attached to ectosymbiotic spirochetes of protists in the termite gut.</title>
        <authorList>
            <person name="Utami Y.D."/>
            <person name="Kuwahara H."/>
            <person name="Igai K."/>
            <person name="Murakami T."/>
            <person name="Sugaya K."/>
            <person name="Morikawa T."/>
            <person name="Nagura Y."/>
            <person name="Yuki M."/>
            <person name="Deevong P."/>
            <person name="Inoue T."/>
            <person name="Kihara K."/>
            <person name="Lo N."/>
            <person name="Yamada A."/>
            <person name="Ohkuma M."/>
            <person name="Hongoh Y."/>
        </authorList>
    </citation>
    <scope>NUCLEOTIDE SEQUENCE [LARGE SCALE GENOMIC DNA]</scope>
    <source>
        <strain evidence="2">NkOx7-01</strain>
    </source>
</reference>
<feature type="coiled-coil region" evidence="1">
    <location>
        <begin position="88"/>
        <end position="115"/>
    </location>
</feature>